<evidence type="ECO:0000256" key="1">
    <source>
        <dbReference type="PROSITE-ProRule" id="PRU10038"/>
    </source>
</evidence>
<gene>
    <name evidence="3" type="ORF">HF964_02620</name>
</gene>
<sequence length="333" mass="37840">MKPSSILDSEYQKRYHSLKINKTNLGYTIGLDKLASSMDAWHVEIKQNQQISKRVEVRLNQLWEEQDYLGLAHLMQFTPDKYSIVRSPVSVLHNTRMINKDLSASIYTLSPQPIKRVLIFIHGGGLINGSTKRATDWLHKLLSQLGDGWAIVNVEYPLITQLKINLLLDALVPMCEIIHQWYPTAKLYIAGDSSGAGLAMHVVRQNTSIISGQILIYPQCQFGGANQVNAASEISFLTDFKRMLNVQTALINQQVNKTFTWDINLNIPTLIIKAEYDIFNATLAARLEPIEQSAELLRIDTFQGMFHGFMDYFGILPQAEFATYQISAWLMQY</sequence>
<keyword evidence="3" id="KW-0378">Hydrolase</keyword>
<evidence type="ECO:0000313" key="4">
    <source>
        <dbReference type="Proteomes" id="UP000549765"/>
    </source>
</evidence>
<evidence type="ECO:0000259" key="2">
    <source>
        <dbReference type="Pfam" id="PF07859"/>
    </source>
</evidence>
<name>A0A7X6S2N1_9LACO</name>
<dbReference type="PROSITE" id="PS01174">
    <property type="entry name" value="LIPASE_GDXG_SER"/>
    <property type="match status" value="1"/>
</dbReference>
<accession>A0A7X6S2N1</accession>
<dbReference type="Pfam" id="PF07859">
    <property type="entry name" value="Abhydrolase_3"/>
    <property type="match status" value="1"/>
</dbReference>
<comment type="caution">
    <text evidence="3">The sequence shown here is derived from an EMBL/GenBank/DDBJ whole genome shotgun (WGS) entry which is preliminary data.</text>
</comment>
<dbReference type="InterPro" id="IPR029058">
    <property type="entry name" value="AB_hydrolase_fold"/>
</dbReference>
<dbReference type="PANTHER" id="PTHR23024">
    <property type="entry name" value="ARYLACETAMIDE DEACETYLASE"/>
    <property type="match status" value="1"/>
</dbReference>
<keyword evidence="4" id="KW-1185">Reference proteome</keyword>
<feature type="domain" description="Alpha/beta hydrolase fold-3" evidence="2">
    <location>
        <begin position="118"/>
        <end position="310"/>
    </location>
</feature>
<feature type="active site" evidence="1">
    <location>
        <position position="193"/>
    </location>
</feature>
<dbReference type="InterPro" id="IPR050466">
    <property type="entry name" value="Carboxylest/Gibb_receptor"/>
</dbReference>
<organism evidence="3 4">
    <name type="scientific">Periweissella fabalis</name>
    <dbReference type="NCBI Taxonomy" id="1070421"/>
    <lineage>
        <taxon>Bacteria</taxon>
        <taxon>Bacillati</taxon>
        <taxon>Bacillota</taxon>
        <taxon>Bacilli</taxon>
        <taxon>Lactobacillales</taxon>
        <taxon>Lactobacillaceae</taxon>
        <taxon>Periweissella</taxon>
    </lineage>
</organism>
<dbReference type="AlphaFoldDB" id="A0A7X6S2N1"/>
<dbReference type="PANTHER" id="PTHR23024:SF24">
    <property type="entry name" value="ALPHA_BETA HYDROLASE FOLD-3 DOMAIN-CONTAINING PROTEIN"/>
    <property type="match status" value="1"/>
</dbReference>
<protein>
    <submittedName>
        <fullName evidence="3">Alpha/beta hydrolase</fullName>
    </submittedName>
</protein>
<proteinExistence type="predicted"/>
<dbReference type="InterPro" id="IPR013094">
    <property type="entry name" value="AB_hydrolase_3"/>
</dbReference>
<dbReference type="GO" id="GO:0016787">
    <property type="term" value="F:hydrolase activity"/>
    <property type="evidence" value="ECO:0007669"/>
    <property type="project" value="UniProtKB-KW"/>
</dbReference>
<reference evidence="3 4" key="1">
    <citation type="submission" date="2020-04" db="EMBL/GenBank/DDBJ databases">
        <title>MicrobeNet Type strains.</title>
        <authorList>
            <person name="Nicholson A.C."/>
        </authorList>
    </citation>
    <scope>NUCLEOTIDE SEQUENCE [LARGE SCALE GENOMIC DNA]</scope>
    <source>
        <strain evidence="3 4">CCUG 61472</strain>
    </source>
</reference>
<dbReference type="Gene3D" id="3.40.50.1820">
    <property type="entry name" value="alpha/beta hydrolase"/>
    <property type="match status" value="1"/>
</dbReference>
<dbReference type="SUPFAM" id="SSF53474">
    <property type="entry name" value="alpha/beta-Hydrolases"/>
    <property type="match status" value="1"/>
</dbReference>
<dbReference type="Proteomes" id="UP000549765">
    <property type="component" value="Unassembled WGS sequence"/>
</dbReference>
<dbReference type="EMBL" id="JAAXPN010000001">
    <property type="protein sequence ID" value="NKZ23703.1"/>
    <property type="molecule type" value="Genomic_DNA"/>
</dbReference>
<dbReference type="RefSeq" id="WP_168721487.1">
    <property type="nucleotide sequence ID" value="NZ_JAAXPN010000001.1"/>
</dbReference>
<dbReference type="InterPro" id="IPR033140">
    <property type="entry name" value="Lipase_GDXG_put_SER_AS"/>
</dbReference>
<evidence type="ECO:0000313" key="3">
    <source>
        <dbReference type="EMBL" id="NKZ23703.1"/>
    </source>
</evidence>